<accession>A0A072PQE9</accession>
<evidence type="ECO:0000256" key="1">
    <source>
        <dbReference type="SAM" id="MobiDB-lite"/>
    </source>
</evidence>
<dbReference type="GeneID" id="25275035"/>
<feature type="region of interest" description="Disordered" evidence="1">
    <location>
        <begin position="48"/>
        <end position="182"/>
    </location>
</feature>
<feature type="compositionally biased region" description="Polar residues" evidence="1">
    <location>
        <begin position="435"/>
        <end position="452"/>
    </location>
</feature>
<dbReference type="AlphaFoldDB" id="A0A072PQE9"/>
<dbReference type="OrthoDB" id="5407305at2759"/>
<dbReference type="Proteomes" id="UP000027920">
    <property type="component" value="Unassembled WGS sequence"/>
</dbReference>
<keyword evidence="3" id="KW-1185">Reference proteome</keyword>
<dbReference type="RefSeq" id="XP_013264701.1">
    <property type="nucleotide sequence ID" value="XM_013409247.1"/>
</dbReference>
<proteinExistence type="predicted"/>
<feature type="compositionally biased region" description="Basic and acidic residues" evidence="1">
    <location>
        <begin position="337"/>
        <end position="347"/>
    </location>
</feature>
<feature type="region of interest" description="Disordered" evidence="1">
    <location>
        <begin position="479"/>
        <end position="517"/>
    </location>
</feature>
<feature type="compositionally biased region" description="Basic and acidic residues" evidence="1">
    <location>
        <begin position="59"/>
        <end position="73"/>
    </location>
</feature>
<feature type="compositionally biased region" description="Polar residues" evidence="1">
    <location>
        <begin position="699"/>
        <end position="709"/>
    </location>
</feature>
<feature type="non-terminal residue" evidence="2">
    <location>
        <position position="800"/>
    </location>
</feature>
<feature type="region of interest" description="Disordered" evidence="1">
    <location>
        <begin position="666"/>
        <end position="687"/>
    </location>
</feature>
<feature type="compositionally biased region" description="Polar residues" evidence="1">
    <location>
        <begin position="78"/>
        <end position="91"/>
    </location>
</feature>
<feature type="region of interest" description="Disordered" evidence="1">
    <location>
        <begin position="698"/>
        <end position="717"/>
    </location>
</feature>
<feature type="compositionally biased region" description="Basic and acidic residues" evidence="1">
    <location>
        <begin position="147"/>
        <end position="159"/>
    </location>
</feature>
<sequence length="800" mass="86609">MNNLTLTGNPEKHDTSHIHQTATSTFNYGHGSHRSAAPANILRRSATGAGRLSSSQVPKPRDSMMESLSRHVEAGPSIRQTKTSAMRLQNSLEKRSQSSPLARHGVTETGSPYSFPARSNSGQGKGKAPLDEFRRYIPQESVGLPSTEKKASDGYDPSRYKSSIPLPIRSSRQSPEYIDPDPKTSFIYQNAAGVIEADQNDLRKCTPGFLPTADPQGSGDQFAGYELPAAMSDEDFLADDTPDGSVENSDDNVHDGSDNPVHGYDKDGAFHIRRLRAADASGPTLIVRDEASDLLLGVEDAPATQSNSTAGLRLRRTQRGLRGLAIETITNRSFATRRGDSSEDDMQRLLPDTDLDNDGLMHDNDDEQHDWDQGPPYTSVHHSIAVESSSSCLPSGHDQTNLERFALPSNHVIAVSQDSSPEGPDPGPIQRLRTRPSTIGRPSQVTQRVDPSKQNAQLWFQGVDEEDLSQEQSIDDLPSRIHGMEPGAFTPAATSYPTRTSSRKPKANPAPIDISSTKGIETGNRFLEQASKAQAPKLRGMRLPRLVKTFSQSVSPGPEAASESHQGPSSSKKVLSQMRGLFAKRSTDFQRGDGSVTSSLRKIPSKLGVRNFDSVRHNRVQQSAKFPNTLLNPGSAVRESSSSDNNTQEFVISDPFADPVTPFTAGIMDSSTTSTSESQVNPDSASPIIPASASLIPHRSSTPALSETPTPTPPASLDSATELVHTLLNRALAEPDGERKVQFIELSKCMVAIVNKARDGAKALEQAKIEAAKAEMTWLKIQQDMDHLEGVLRNMLSGPT</sequence>
<feature type="compositionally biased region" description="Basic and acidic residues" evidence="1">
    <location>
        <begin position="128"/>
        <end position="137"/>
    </location>
</feature>
<feature type="compositionally biased region" description="Polar residues" evidence="1">
    <location>
        <begin position="108"/>
        <end position="122"/>
    </location>
</feature>
<feature type="compositionally biased region" description="Basic and acidic residues" evidence="1">
    <location>
        <begin position="251"/>
        <end position="265"/>
    </location>
</feature>
<feature type="region of interest" description="Disordered" evidence="1">
    <location>
        <begin position="415"/>
        <end position="452"/>
    </location>
</feature>
<evidence type="ECO:0000313" key="2">
    <source>
        <dbReference type="EMBL" id="KEF62111.1"/>
    </source>
</evidence>
<feature type="region of interest" description="Disordered" evidence="1">
    <location>
        <begin position="620"/>
        <end position="649"/>
    </location>
</feature>
<feature type="compositionally biased region" description="Polar residues" evidence="1">
    <location>
        <begin position="669"/>
        <end position="683"/>
    </location>
</feature>
<dbReference type="STRING" id="1182545.A0A072PQE9"/>
<feature type="region of interest" description="Disordered" evidence="1">
    <location>
        <begin position="551"/>
        <end position="576"/>
    </location>
</feature>
<dbReference type="EMBL" id="AMGV01000001">
    <property type="protein sequence ID" value="KEF62111.1"/>
    <property type="molecule type" value="Genomic_DNA"/>
</dbReference>
<feature type="region of interest" description="Disordered" evidence="1">
    <location>
        <begin position="334"/>
        <end position="379"/>
    </location>
</feature>
<organism evidence="2 3">
    <name type="scientific">Exophiala aquamarina CBS 119918</name>
    <dbReference type="NCBI Taxonomy" id="1182545"/>
    <lineage>
        <taxon>Eukaryota</taxon>
        <taxon>Fungi</taxon>
        <taxon>Dikarya</taxon>
        <taxon>Ascomycota</taxon>
        <taxon>Pezizomycotina</taxon>
        <taxon>Eurotiomycetes</taxon>
        <taxon>Chaetothyriomycetidae</taxon>
        <taxon>Chaetothyriales</taxon>
        <taxon>Herpotrichiellaceae</taxon>
        <taxon>Exophiala</taxon>
    </lineage>
</organism>
<name>A0A072PQE9_9EURO</name>
<protein>
    <submittedName>
        <fullName evidence="2">Uncharacterized protein</fullName>
    </submittedName>
</protein>
<feature type="compositionally biased region" description="Polar residues" evidence="1">
    <location>
        <begin position="563"/>
        <end position="574"/>
    </location>
</feature>
<feature type="region of interest" description="Disordered" evidence="1">
    <location>
        <begin position="235"/>
        <end position="265"/>
    </location>
</feature>
<dbReference type="HOGENOM" id="CLU_351836_0_0_1"/>
<gene>
    <name evidence="2" type="ORF">A1O9_00083</name>
</gene>
<reference evidence="2 3" key="1">
    <citation type="submission" date="2013-03" db="EMBL/GenBank/DDBJ databases">
        <title>The Genome Sequence of Exophiala aquamarina CBS 119918.</title>
        <authorList>
            <consortium name="The Broad Institute Genomics Platform"/>
            <person name="Cuomo C."/>
            <person name="de Hoog S."/>
            <person name="Gorbushina A."/>
            <person name="Walker B."/>
            <person name="Young S.K."/>
            <person name="Zeng Q."/>
            <person name="Gargeya S."/>
            <person name="Fitzgerald M."/>
            <person name="Haas B."/>
            <person name="Abouelleil A."/>
            <person name="Allen A.W."/>
            <person name="Alvarado L."/>
            <person name="Arachchi H.M."/>
            <person name="Berlin A.M."/>
            <person name="Chapman S.B."/>
            <person name="Gainer-Dewar J."/>
            <person name="Goldberg J."/>
            <person name="Griggs A."/>
            <person name="Gujja S."/>
            <person name="Hansen M."/>
            <person name="Howarth C."/>
            <person name="Imamovic A."/>
            <person name="Ireland A."/>
            <person name="Larimer J."/>
            <person name="McCowan C."/>
            <person name="Murphy C."/>
            <person name="Pearson M."/>
            <person name="Poon T.W."/>
            <person name="Priest M."/>
            <person name="Roberts A."/>
            <person name="Saif S."/>
            <person name="Shea T."/>
            <person name="Sisk P."/>
            <person name="Sykes S."/>
            <person name="Wortman J."/>
            <person name="Nusbaum C."/>
            <person name="Birren B."/>
        </authorList>
    </citation>
    <scope>NUCLEOTIDE SEQUENCE [LARGE SCALE GENOMIC DNA]</scope>
    <source>
        <strain evidence="2 3">CBS 119918</strain>
    </source>
</reference>
<dbReference type="VEuPathDB" id="FungiDB:A1O9_00083"/>
<evidence type="ECO:0000313" key="3">
    <source>
        <dbReference type="Proteomes" id="UP000027920"/>
    </source>
</evidence>
<comment type="caution">
    <text evidence="2">The sequence shown here is derived from an EMBL/GenBank/DDBJ whole genome shotgun (WGS) entry which is preliminary data.</text>
</comment>